<dbReference type="GO" id="GO:0015035">
    <property type="term" value="F:protein-disulfide reductase activity"/>
    <property type="evidence" value="ECO:0007669"/>
    <property type="project" value="UniProtKB-UniRule"/>
</dbReference>
<evidence type="ECO:0000256" key="7">
    <source>
        <dbReference type="NCBIfam" id="TIGR01068"/>
    </source>
</evidence>
<comment type="function">
    <text evidence="1">Participates in various redox reactions through the reversible oxidation of its active center dithiol to a disulfide and catalyzes dithiol-disulfide exchange reactions.</text>
</comment>
<dbReference type="Gene3D" id="3.40.30.10">
    <property type="entry name" value="Glutaredoxin"/>
    <property type="match status" value="1"/>
</dbReference>
<dbReference type="eggNOG" id="COG0526">
    <property type="taxonomic scope" value="Bacteria"/>
</dbReference>
<dbReference type="PRINTS" id="PR00421">
    <property type="entry name" value="THIOREDOXIN"/>
</dbReference>
<evidence type="ECO:0000256" key="1">
    <source>
        <dbReference type="ARBA" id="ARBA00003318"/>
    </source>
</evidence>
<dbReference type="InterPro" id="IPR005746">
    <property type="entry name" value="Thioredoxin"/>
</dbReference>
<name>G7GPH8_9ACTN</name>
<proteinExistence type="inferred from homology"/>
<reference evidence="9 10" key="1">
    <citation type="submission" date="2011-11" db="EMBL/GenBank/DDBJ databases">
        <title>Whole genome shotgun sequence of Gordonia amarae NBRC 15530.</title>
        <authorList>
            <person name="Takarada H."/>
            <person name="Hosoyama A."/>
            <person name="Tsuchikane K."/>
            <person name="Katsumata H."/>
            <person name="Yamazaki S."/>
            <person name="Fujita N."/>
        </authorList>
    </citation>
    <scope>NUCLEOTIDE SEQUENCE [LARGE SCALE GENOMIC DNA]</scope>
    <source>
        <strain evidence="9 10">NBRC 15530</strain>
    </source>
</reference>
<evidence type="ECO:0000256" key="4">
    <source>
        <dbReference type="ARBA" id="ARBA00022982"/>
    </source>
</evidence>
<comment type="similarity">
    <text evidence="2">Belongs to the thioredoxin family.</text>
</comment>
<evidence type="ECO:0000313" key="9">
    <source>
        <dbReference type="EMBL" id="GAB05503.1"/>
    </source>
</evidence>
<keyword evidence="5" id="KW-1015">Disulfide bond</keyword>
<dbReference type="CDD" id="cd02947">
    <property type="entry name" value="TRX_family"/>
    <property type="match status" value="1"/>
</dbReference>
<dbReference type="InterPro" id="IPR017937">
    <property type="entry name" value="Thioredoxin_CS"/>
</dbReference>
<keyword evidence="6" id="KW-0676">Redox-active center</keyword>
<dbReference type="SUPFAM" id="SSF52833">
    <property type="entry name" value="Thioredoxin-like"/>
    <property type="match status" value="1"/>
</dbReference>
<organism evidence="9 10">
    <name type="scientific">Gordonia amarae NBRC 15530</name>
    <dbReference type="NCBI Taxonomy" id="1075090"/>
    <lineage>
        <taxon>Bacteria</taxon>
        <taxon>Bacillati</taxon>
        <taxon>Actinomycetota</taxon>
        <taxon>Actinomycetes</taxon>
        <taxon>Mycobacteriales</taxon>
        <taxon>Gordoniaceae</taxon>
        <taxon>Gordonia</taxon>
    </lineage>
</organism>
<gene>
    <name evidence="9" type="primary">trxA</name>
    <name evidence="9" type="ORF">GOAMR_38_00170</name>
</gene>
<dbReference type="AlphaFoldDB" id="G7GPH8"/>
<keyword evidence="3" id="KW-0813">Transport</keyword>
<evidence type="ECO:0000256" key="3">
    <source>
        <dbReference type="ARBA" id="ARBA00022448"/>
    </source>
</evidence>
<evidence type="ECO:0000256" key="5">
    <source>
        <dbReference type="ARBA" id="ARBA00023157"/>
    </source>
</evidence>
<evidence type="ECO:0000256" key="6">
    <source>
        <dbReference type="ARBA" id="ARBA00023284"/>
    </source>
</evidence>
<dbReference type="FunFam" id="3.40.30.10:FF:000155">
    <property type="entry name" value="Thioredoxin"/>
    <property type="match status" value="1"/>
</dbReference>
<sequence length="132" mass="14603">MATSWNRIADRYVGAGMATIDLKTADFDSTVADNDVVLVDFWASWCGPCRQFGPIFERVSEKYPDLVFAKVDTEAEQQLAAAANIKSIPTLMVFKQGYMVFNQPGALPPEALEDLVKQVVDLDIEKALAEQN</sequence>
<dbReference type="Proteomes" id="UP000006023">
    <property type="component" value="Unassembled WGS sequence"/>
</dbReference>
<evidence type="ECO:0000259" key="8">
    <source>
        <dbReference type="PROSITE" id="PS51352"/>
    </source>
</evidence>
<keyword evidence="4" id="KW-0249">Electron transport</keyword>
<dbReference type="PROSITE" id="PS00194">
    <property type="entry name" value="THIOREDOXIN_1"/>
    <property type="match status" value="1"/>
</dbReference>
<dbReference type="NCBIfam" id="TIGR01068">
    <property type="entry name" value="thioredoxin"/>
    <property type="match status" value="1"/>
</dbReference>
<dbReference type="PANTHER" id="PTHR45663">
    <property type="entry name" value="GEO12009P1"/>
    <property type="match status" value="1"/>
</dbReference>
<dbReference type="InterPro" id="IPR013766">
    <property type="entry name" value="Thioredoxin_domain"/>
</dbReference>
<comment type="caution">
    <text evidence="9">The sequence shown here is derived from an EMBL/GenBank/DDBJ whole genome shotgun (WGS) entry which is preliminary data.</text>
</comment>
<dbReference type="PANTHER" id="PTHR45663:SF40">
    <property type="entry name" value="THIOREDOXIN 2"/>
    <property type="match status" value="1"/>
</dbReference>
<dbReference type="PROSITE" id="PS51352">
    <property type="entry name" value="THIOREDOXIN_2"/>
    <property type="match status" value="1"/>
</dbReference>
<evidence type="ECO:0000313" key="10">
    <source>
        <dbReference type="Proteomes" id="UP000006023"/>
    </source>
</evidence>
<keyword evidence="10" id="KW-1185">Reference proteome</keyword>
<feature type="domain" description="Thioredoxin" evidence="8">
    <location>
        <begin position="11"/>
        <end position="121"/>
    </location>
</feature>
<dbReference type="GO" id="GO:0005829">
    <property type="term" value="C:cytosol"/>
    <property type="evidence" value="ECO:0007669"/>
    <property type="project" value="TreeGrafter"/>
</dbReference>
<accession>G7GPH8</accession>
<dbReference type="EMBL" id="BAED01000038">
    <property type="protein sequence ID" value="GAB05503.1"/>
    <property type="molecule type" value="Genomic_DNA"/>
</dbReference>
<dbReference type="InterPro" id="IPR036249">
    <property type="entry name" value="Thioredoxin-like_sf"/>
</dbReference>
<dbReference type="STRING" id="1075090.GOAMR_38_00170"/>
<protein>
    <recommendedName>
        <fullName evidence="7">Thioredoxin</fullName>
    </recommendedName>
</protein>
<dbReference type="Pfam" id="PF00085">
    <property type="entry name" value="Thioredoxin"/>
    <property type="match status" value="1"/>
</dbReference>
<evidence type="ECO:0000256" key="2">
    <source>
        <dbReference type="ARBA" id="ARBA00008987"/>
    </source>
</evidence>